<protein>
    <submittedName>
        <fullName evidence="1">Uncharacterized protein</fullName>
    </submittedName>
</protein>
<sequence>MISSETVSVRLPQYAAEGKAAQRNEHPRCHGYQRHKNVYHVYHVKGAKTEGQSF</sequence>
<gene>
    <name evidence="1" type="ORF">DPMN_154147</name>
</gene>
<dbReference type="EMBL" id="JAIWYP010000007">
    <property type="protein sequence ID" value="KAH3800514.1"/>
    <property type="molecule type" value="Genomic_DNA"/>
</dbReference>
<comment type="caution">
    <text evidence="1">The sequence shown here is derived from an EMBL/GenBank/DDBJ whole genome shotgun (WGS) entry which is preliminary data.</text>
</comment>
<dbReference type="Proteomes" id="UP000828390">
    <property type="component" value="Unassembled WGS sequence"/>
</dbReference>
<reference evidence="1" key="2">
    <citation type="submission" date="2020-11" db="EMBL/GenBank/DDBJ databases">
        <authorList>
            <person name="McCartney M.A."/>
            <person name="Auch B."/>
            <person name="Kono T."/>
            <person name="Mallez S."/>
            <person name="Becker A."/>
            <person name="Gohl D.M."/>
            <person name="Silverstein K.A.T."/>
            <person name="Koren S."/>
            <person name="Bechman K.B."/>
            <person name="Herman A."/>
            <person name="Abrahante J.E."/>
            <person name="Garbe J."/>
        </authorList>
    </citation>
    <scope>NUCLEOTIDE SEQUENCE</scope>
    <source>
        <strain evidence="1">Duluth1</strain>
        <tissue evidence="1">Whole animal</tissue>
    </source>
</reference>
<reference evidence="1" key="1">
    <citation type="journal article" date="2019" name="bioRxiv">
        <title>The Genome of the Zebra Mussel, Dreissena polymorpha: A Resource for Invasive Species Research.</title>
        <authorList>
            <person name="McCartney M.A."/>
            <person name="Auch B."/>
            <person name="Kono T."/>
            <person name="Mallez S."/>
            <person name="Zhang Y."/>
            <person name="Obille A."/>
            <person name="Becker A."/>
            <person name="Abrahante J.E."/>
            <person name="Garbe J."/>
            <person name="Badalamenti J.P."/>
            <person name="Herman A."/>
            <person name="Mangelson H."/>
            <person name="Liachko I."/>
            <person name="Sullivan S."/>
            <person name="Sone E.D."/>
            <person name="Koren S."/>
            <person name="Silverstein K.A.T."/>
            <person name="Beckman K.B."/>
            <person name="Gohl D.M."/>
        </authorList>
    </citation>
    <scope>NUCLEOTIDE SEQUENCE</scope>
    <source>
        <strain evidence="1">Duluth1</strain>
        <tissue evidence="1">Whole animal</tissue>
    </source>
</reference>
<keyword evidence="2" id="KW-1185">Reference proteome</keyword>
<name>A0A9D4FJW6_DREPO</name>
<evidence type="ECO:0000313" key="1">
    <source>
        <dbReference type="EMBL" id="KAH3800514.1"/>
    </source>
</evidence>
<evidence type="ECO:0000313" key="2">
    <source>
        <dbReference type="Proteomes" id="UP000828390"/>
    </source>
</evidence>
<proteinExistence type="predicted"/>
<dbReference type="AlphaFoldDB" id="A0A9D4FJW6"/>
<accession>A0A9D4FJW6</accession>
<organism evidence="1 2">
    <name type="scientific">Dreissena polymorpha</name>
    <name type="common">Zebra mussel</name>
    <name type="synonym">Mytilus polymorpha</name>
    <dbReference type="NCBI Taxonomy" id="45954"/>
    <lineage>
        <taxon>Eukaryota</taxon>
        <taxon>Metazoa</taxon>
        <taxon>Spiralia</taxon>
        <taxon>Lophotrochozoa</taxon>
        <taxon>Mollusca</taxon>
        <taxon>Bivalvia</taxon>
        <taxon>Autobranchia</taxon>
        <taxon>Heteroconchia</taxon>
        <taxon>Euheterodonta</taxon>
        <taxon>Imparidentia</taxon>
        <taxon>Neoheterodontei</taxon>
        <taxon>Myida</taxon>
        <taxon>Dreissenoidea</taxon>
        <taxon>Dreissenidae</taxon>
        <taxon>Dreissena</taxon>
    </lineage>
</organism>